<gene>
    <name evidence="1" type="ORF">BO97DRAFT_412936</name>
</gene>
<keyword evidence="2" id="KW-1185">Reference proteome</keyword>
<dbReference type="EMBL" id="KZ824276">
    <property type="protein sequence ID" value="RAL14170.1"/>
    <property type="molecule type" value="Genomic_DNA"/>
</dbReference>
<dbReference type="OrthoDB" id="5326346at2759"/>
<dbReference type="GeneID" id="37200553"/>
<evidence type="ECO:0008006" key="3">
    <source>
        <dbReference type="Google" id="ProtNLM"/>
    </source>
</evidence>
<sequence>MAIIANYIIDATGEVTIVLSTKVVSFPAPDNASPELAAAAAKSDMSLKDVEARIQVSAKHLKLASSVMNRQLTGGFTEAQELHETGKVEIKVEGWDLEALLILLRIIHGRNHQVPKIITLSLFARIGTLVDYYACQETVEIWLHIWKSHLEAQIPTTYNATEIVEWIWVSSFFDMPQVFDCVTLLAIKHGDDLMDSGEFPIKAKIIETINTHREQSIASVLALISRWRHGLRQGVFGCTFEGRSIDLGALEQGLYVANMHQPPTTPYTGWSFYSLVSHVKAFQEPLSQCNPLSYLDHAKCDAIRKIVTEVEAIESEMLGLDLATCK</sequence>
<dbReference type="AlphaFoldDB" id="A0A395I280"/>
<protein>
    <recommendedName>
        <fullName evidence="3">BTB domain-containing protein</fullName>
    </recommendedName>
</protein>
<proteinExistence type="predicted"/>
<dbReference type="STRING" id="1450537.A0A395I280"/>
<evidence type="ECO:0000313" key="1">
    <source>
        <dbReference type="EMBL" id="RAL14170.1"/>
    </source>
</evidence>
<name>A0A395I280_ASPHC</name>
<dbReference type="Proteomes" id="UP000248961">
    <property type="component" value="Unassembled WGS sequence"/>
</dbReference>
<organism evidence="1 2">
    <name type="scientific">Aspergillus homomorphus (strain CBS 101889)</name>
    <dbReference type="NCBI Taxonomy" id="1450537"/>
    <lineage>
        <taxon>Eukaryota</taxon>
        <taxon>Fungi</taxon>
        <taxon>Dikarya</taxon>
        <taxon>Ascomycota</taxon>
        <taxon>Pezizomycotina</taxon>
        <taxon>Eurotiomycetes</taxon>
        <taxon>Eurotiomycetidae</taxon>
        <taxon>Eurotiales</taxon>
        <taxon>Aspergillaceae</taxon>
        <taxon>Aspergillus</taxon>
        <taxon>Aspergillus subgen. Circumdati</taxon>
    </lineage>
</organism>
<accession>A0A395I280</accession>
<dbReference type="VEuPathDB" id="FungiDB:BO97DRAFT_412936"/>
<evidence type="ECO:0000313" key="2">
    <source>
        <dbReference type="Proteomes" id="UP000248961"/>
    </source>
</evidence>
<dbReference type="RefSeq" id="XP_025553324.1">
    <property type="nucleotide sequence ID" value="XM_025696264.1"/>
</dbReference>
<reference evidence="1 2" key="1">
    <citation type="submission" date="2018-02" db="EMBL/GenBank/DDBJ databases">
        <title>The genomes of Aspergillus section Nigri reveals drivers in fungal speciation.</title>
        <authorList>
            <consortium name="DOE Joint Genome Institute"/>
            <person name="Vesth T.C."/>
            <person name="Nybo J."/>
            <person name="Theobald S."/>
            <person name="Brandl J."/>
            <person name="Frisvad J.C."/>
            <person name="Nielsen K.F."/>
            <person name="Lyhne E.K."/>
            <person name="Kogle M.E."/>
            <person name="Kuo A."/>
            <person name="Riley R."/>
            <person name="Clum A."/>
            <person name="Nolan M."/>
            <person name="Lipzen A."/>
            <person name="Salamov A."/>
            <person name="Henrissat B."/>
            <person name="Wiebenga A."/>
            <person name="De vries R.P."/>
            <person name="Grigoriev I.V."/>
            <person name="Mortensen U.H."/>
            <person name="Andersen M.R."/>
            <person name="Baker S.E."/>
        </authorList>
    </citation>
    <scope>NUCLEOTIDE SEQUENCE [LARGE SCALE GENOMIC DNA]</scope>
    <source>
        <strain evidence="1 2">CBS 101889</strain>
    </source>
</reference>